<gene>
    <name evidence="7" type="ORF">SNE40_015040</name>
</gene>
<comment type="subcellular location">
    <subcellularLocation>
        <location evidence="1">Membrane</location>
    </subcellularLocation>
</comment>
<name>A0AAN8JLC0_PATCE</name>
<dbReference type="PRINTS" id="PR00237">
    <property type="entry name" value="GPCRRHODOPSN"/>
</dbReference>
<dbReference type="PANTHER" id="PTHR46641">
    <property type="entry name" value="FMRFAMIDE RECEPTOR-RELATED"/>
    <property type="match status" value="1"/>
</dbReference>
<dbReference type="Gene3D" id="1.20.1070.10">
    <property type="entry name" value="Rhodopsin 7-helix transmembrane proteins"/>
    <property type="match status" value="1"/>
</dbReference>
<evidence type="ECO:0000256" key="5">
    <source>
        <dbReference type="SAM" id="Phobius"/>
    </source>
</evidence>
<feature type="domain" description="G-protein coupled receptors family 1 profile" evidence="6">
    <location>
        <begin position="62"/>
        <end position="338"/>
    </location>
</feature>
<proteinExistence type="predicted"/>
<feature type="transmembrane region" description="Helical" evidence="5">
    <location>
        <begin position="82"/>
        <end position="103"/>
    </location>
</feature>
<feature type="transmembrane region" description="Helical" evidence="5">
    <location>
        <begin position="165"/>
        <end position="193"/>
    </location>
</feature>
<keyword evidence="4 5" id="KW-0472">Membrane</keyword>
<sequence>MNLVSEESQVPSHNASLSMDINISDTDIWNPNETIGECHMEPDNNIFVSTILPIVVCGGIVGIVLTVIVLGRKTMCTSTNCYLTTLAIADLLFLLLLSFKLLMERILGCIIYNRDEYILLSHYVGIFMNSSHIASIWVTVMLAVERYIAICYPLKAMSICTINRARCVLATICVLSFVCRVPNFFDVGIIWVTMNNETKAMWNWTSDTYDNTLYVLIVDVVLTAILPFVALTIFNIRLIVEIHKSSRYLRYHLAADSNVQTVISKEQMKITIMLIIIILAFFPCQGPFIVYHAIFAYNRFSLTTTIDDIFGSDQAFEQFKIATQILIALKSSLNFIIYCWFSEKFWNTFKRIFCLRYCVPKQLPKRNGHNSNNNCHRPSYLITRETTC</sequence>
<feature type="transmembrane region" description="Helical" evidence="5">
    <location>
        <begin position="321"/>
        <end position="341"/>
    </location>
</feature>
<protein>
    <recommendedName>
        <fullName evidence="6">G-protein coupled receptors family 1 profile domain-containing protein</fullName>
    </recommendedName>
</protein>
<evidence type="ECO:0000313" key="8">
    <source>
        <dbReference type="Proteomes" id="UP001347796"/>
    </source>
</evidence>
<dbReference type="EMBL" id="JAZGQO010000010">
    <property type="protein sequence ID" value="KAK6176809.1"/>
    <property type="molecule type" value="Genomic_DNA"/>
</dbReference>
<evidence type="ECO:0000259" key="6">
    <source>
        <dbReference type="PROSITE" id="PS50262"/>
    </source>
</evidence>
<dbReference type="SUPFAM" id="SSF81321">
    <property type="entry name" value="Family A G protein-coupled receptor-like"/>
    <property type="match status" value="1"/>
</dbReference>
<feature type="transmembrane region" description="Helical" evidence="5">
    <location>
        <begin position="213"/>
        <end position="240"/>
    </location>
</feature>
<accession>A0AAN8JLC0</accession>
<feature type="transmembrane region" description="Helical" evidence="5">
    <location>
        <begin position="270"/>
        <end position="294"/>
    </location>
</feature>
<organism evidence="7 8">
    <name type="scientific">Patella caerulea</name>
    <name type="common">Rayed Mediterranean limpet</name>
    <dbReference type="NCBI Taxonomy" id="87958"/>
    <lineage>
        <taxon>Eukaryota</taxon>
        <taxon>Metazoa</taxon>
        <taxon>Spiralia</taxon>
        <taxon>Lophotrochozoa</taxon>
        <taxon>Mollusca</taxon>
        <taxon>Gastropoda</taxon>
        <taxon>Patellogastropoda</taxon>
        <taxon>Patelloidea</taxon>
        <taxon>Patellidae</taxon>
        <taxon>Patella</taxon>
    </lineage>
</organism>
<dbReference type="AlphaFoldDB" id="A0AAN8JLC0"/>
<keyword evidence="8" id="KW-1185">Reference proteome</keyword>
<dbReference type="PROSITE" id="PS50262">
    <property type="entry name" value="G_PROTEIN_RECEP_F1_2"/>
    <property type="match status" value="1"/>
</dbReference>
<reference evidence="7 8" key="1">
    <citation type="submission" date="2024-01" db="EMBL/GenBank/DDBJ databases">
        <title>The genome of the rayed Mediterranean limpet Patella caerulea (Linnaeus, 1758).</title>
        <authorList>
            <person name="Anh-Thu Weber A."/>
            <person name="Halstead-Nussloch G."/>
        </authorList>
    </citation>
    <scope>NUCLEOTIDE SEQUENCE [LARGE SCALE GENOMIC DNA]</scope>
    <source>
        <strain evidence="7">AATW-2023a</strain>
        <tissue evidence="7">Whole specimen</tissue>
    </source>
</reference>
<dbReference type="Proteomes" id="UP001347796">
    <property type="component" value="Unassembled WGS sequence"/>
</dbReference>
<evidence type="ECO:0000256" key="3">
    <source>
        <dbReference type="ARBA" id="ARBA00022989"/>
    </source>
</evidence>
<comment type="caution">
    <text evidence="7">The sequence shown here is derived from an EMBL/GenBank/DDBJ whole genome shotgun (WGS) entry which is preliminary data.</text>
</comment>
<dbReference type="InterPro" id="IPR000276">
    <property type="entry name" value="GPCR_Rhodpsn"/>
</dbReference>
<dbReference type="GO" id="GO:0016020">
    <property type="term" value="C:membrane"/>
    <property type="evidence" value="ECO:0007669"/>
    <property type="project" value="UniProtKB-SubCell"/>
</dbReference>
<dbReference type="InterPro" id="IPR052954">
    <property type="entry name" value="GPCR-Ligand_Int"/>
</dbReference>
<dbReference type="PANTHER" id="PTHR46641:SF2">
    <property type="entry name" value="FMRFAMIDE RECEPTOR"/>
    <property type="match status" value="1"/>
</dbReference>
<feature type="transmembrane region" description="Helical" evidence="5">
    <location>
        <begin position="46"/>
        <end position="70"/>
    </location>
</feature>
<evidence type="ECO:0000256" key="2">
    <source>
        <dbReference type="ARBA" id="ARBA00022692"/>
    </source>
</evidence>
<keyword evidence="3 5" id="KW-1133">Transmembrane helix</keyword>
<evidence type="ECO:0000256" key="1">
    <source>
        <dbReference type="ARBA" id="ARBA00004370"/>
    </source>
</evidence>
<dbReference type="Pfam" id="PF00001">
    <property type="entry name" value="7tm_1"/>
    <property type="match status" value="1"/>
</dbReference>
<dbReference type="CDD" id="cd14978">
    <property type="entry name" value="7tmA_FMRFamide_R-like"/>
    <property type="match status" value="1"/>
</dbReference>
<evidence type="ECO:0000313" key="7">
    <source>
        <dbReference type="EMBL" id="KAK6176809.1"/>
    </source>
</evidence>
<dbReference type="InterPro" id="IPR017452">
    <property type="entry name" value="GPCR_Rhodpsn_7TM"/>
</dbReference>
<evidence type="ECO:0000256" key="4">
    <source>
        <dbReference type="ARBA" id="ARBA00023136"/>
    </source>
</evidence>
<dbReference type="GO" id="GO:0004930">
    <property type="term" value="F:G protein-coupled receptor activity"/>
    <property type="evidence" value="ECO:0007669"/>
    <property type="project" value="InterPro"/>
</dbReference>
<feature type="transmembrane region" description="Helical" evidence="5">
    <location>
        <begin position="123"/>
        <end position="144"/>
    </location>
</feature>
<keyword evidence="2 5" id="KW-0812">Transmembrane</keyword>